<dbReference type="EMBL" id="RIBZ01000182">
    <property type="protein sequence ID" value="RNG26741.1"/>
    <property type="molecule type" value="Genomic_DNA"/>
</dbReference>
<evidence type="ECO:0000256" key="2">
    <source>
        <dbReference type="ARBA" id="ARBA00007362"/>
    </source>
</evidence>
<keyword evidence="5 7" id="KW-0472">Membrane</keyword>
<evidence type="ECO:0000256" key="1">
    <source>
        <dbReference type="ARBA" id="ARBA00004141"/>
    </source>
</evidence>
<reference evidence="9 10" key="1">
    <citation type="submission" date="2018-11" db="EMBL/GenBank/DDBJ databases">
        <title>The Potential of Streptomyces as Biocontrol Agents against the Tomato grey mould, Botrytis cinerea (Gray mold) Frontiers in Microbiology.</title>
        <authorList>
            <person name="Li D."/>
        </authorList>
    </citation>
    <scope>NUCLEOTIDE SEQUENCE [LARGE SCALE GENOMIC DNA]</scope>
    <source>
        <strain evidence="9 10">NEAU-LD23</strain>
    </source>
</reference>
<feature type="domain" description="EamA" evidence="8">
    <location>
        <begin position="162"/>
        <end position="298"/>
    </location>
</feature>
<keyword evidence="3 7" id="KW-0812">Transmembrane</keyword>
<dbReference type="InterPro" id="IPR000620">
    <property type="entry name" value="EamA_dom"/>
</dbReference>
<feature type="transmembrane region" description="Helical" evidence="7">
    <location>
        <begin position="281"/>
        <end position="299"/>
    </location>
</feature>
<feature type="transmembrane region" description="Helical" evidence="7">
    <location>
        <begin position="12"/>
        <end position="31"/>
    </location>
</feature>
<feature type="transmembrane region" description="Helical" evidence="7">
    <location>
        <begin position="130"/>
        <end position="149"/>
    </location>
</feature>
<feature type="region of interest" description="Disordered" evidence="6">
    <location>
        <begin position="306"/>
        <end position="331"/>
    </location>
</feature>
<evidence type="ECO:0000313" key="10">
    <source>
        <dbReference type="Proteomes" id="UP000275401"/>
    </source>
</evidence>
<sequence length="331" mass="33993">MSQKQQRPGGGTNPYLLLTTTMVLWGSGFSSSKVVVDHLPHSVAALLRFGGGAVVLLIALRFVPSQHATSGRDVGRAAGAGVLGVFLYNLLFFWGLSLAPAMDSTTIIPVMSPVLTTGFLLVTRKERASAGRVAGLALGLTGAVIFLIGARTDAGAGGDRFLGDVLFLLSAACWAAFTLLGPRVLAGIEPLRATAYAMSCGAILLGLYSVPSAMDTDWGAVPATTWINAVFVAIGPTAVANLFYYRGVGAVGPASASIMMFMVPAVGTLCSYLFLGETFGAVQAIGAVVLLAGAVLAVTQGRVRPKAGEADEAVATAGAEDRERGSAERRG</sequence>
<feature type="transmembrane region" description="Helical" evidence="7">
    <location>
        <begin position="43"/>
        <end position="62"/>
    </location>
</feature>
<evidence type="ECO:0000256" key="3">
    <source>
        <dbReference type="ARBA" id="ARBA00022692"/>
    </source>
</evidence>
<accession>A0A3M8WDF2</accession>
<evidence type="ECO:0000256" key="7">
    <source>
        <dbReference type="SAM" id="Phobius"/>
    </source>
</evidence>
<keyword evidence="4 7" id="KW-1133">Transmembrane helix</keyword>
<feature type="transmembrane region" description="Helical" evidence="7">
    <location>
        <begin position="106"/>
        <end position="123"/>
    </location>
</feature>
<comment type="similarity">
    <text evidence="2">Belongs to the EamA transporter family.</text>
</comment>
<dbReference type="GO" id="GO:0016020">
    <property type="term" value="C:membrane"/>
    <property type="evidence" value="ECO:0007669"/>
    <property type="project" value="UniProtKB-SubCell"/>
</dbReference>
<dbReference type="InterPro" id="IPR050638">
    <property type="entry name" value="AA-Vitamin_Transporters"/>
</dbReference>
<feature type="transmembrane region" description="Helical" evidence="7">
    <location>
        <begin position="256"/>
        <end position="275"/>
    </location>
</feature>
<evidence type="ECO:0000256" key="4">
    <source>
        <dbReference type="ARBA" id="ARBA00022989"/>
    </source>
</evidence>
<feature type="transmembrane region" description="Helical" evidence="7">
    <location>
        <begin position="193"/>
        <end position="214"/>
    </location>
</feature>
<dbReference type="PANTHER" id="PTHR32322">
    <property type="entry name" value="INNER MEMBRANE TRANSPORTER"/>
    <property type="match status" value="1"/>
</dbReference>
<evidence type="ECO:0000313" key="9">
    <source>
        <dbReference type="EMBL" id="RNG26741.1"/>
    </source>
</evidence>
<evidence type="ECO:0000256" key="6">
    <source>
        <dbReference type="SAM" id="MobiDB-lite"/>
    </source>
</evidence>
<comment type="subcellular location">
    <subcellularLocation>
        <location evidence="1">Membrane</location>
        <topology evidence="1">Multi-pass membrane protein</topology>
    </subcellularLocation>
</comment>
<evidence type="ECO:0000259" key="8">
    <source>
        <dbReference type="Pfam" id="PF00892"/>
    </source>
</evidence>
<keyword evidence="10" id="KW-1185">Reference proteome</keyword>
<feature type="transmembrane region" description="Helical" evidence="7">
    <location>
        <begin position="74"/>
        <end position="94"/>
    </location>
</feature>
<dbReference type="SUPFAM" id="SSF103481">
    <property type="entry name" value="Multidrug resistance efflux transporter EmrE"/>
    <property type="match status" value="2"/>
</dbReference>
<gene>
    <name evidence="9" type="ORF">EEJ42_14500</name>
</gene>
<feature type="transmembrane region" description="Helical" evidence="7">
    <location>
        <begin position="161"/>
        <end position="181"/>
    </location>
</feature>
<dbReference type="InterPro" id="IPR037185">
    <property type="entry name" value="EmrE-like"/>
</dbReference>
<comment type="caution">
    <text evidence="9">The sequence shown here is derived from an EMBL/GenBank/DDBJ whole genome shotgun (WGS) entry which is preliminary data.</text>
</comment>
<evidence type="ECO:0000256" key="5">
    <source>
        <dbReference type="ARBA" id="ARBA00023136"/>
    </source>
</evidence>
<feature type="domain" description="EamA" evidence="8">
    <location>
        <begin position="15"/>
        <end position="147"/>
    </location>
</feature>
<dbReference type="Proteomes" id="UP000275401">
    <property type="component" value="Unassembled WGS sequence"/>
</dbReference>
<dbReference type="Pfam" id="PF00892">
    <property type="entry name" value="EamA"/>
    <property type="match status" value="2"/>
</dbReference>
<name>A0A3M8WDF2_9ACTN</name>
<dbReference type="RefSeq" id="WP_123100366.1">
    <property type="nucleotide sequence ID" value="NZ_RIBZ01000182.1"/>
</dbReference>
<proteinExistence type="inferred from homology"/>
<feature type="transmembrane region" description="Helical" evidence="7">
    <location>
        <begin position="226"/>
        <end position="244"/>
    </location>
</feature>
<dbReference type="PANTHER" id="PTHR32322:SF2">
    <property type="entry name" value="EAMA DOMAIN-CONTAINING PROTEIN"/>
    <property type="match status" value="1"/>
</dbReference>
<feature type="compositionally biased region" description="Basic and acidic residues" evidence="6">
    <location>
        <begin position="319"/>
        <end position="331"/>
    </location>
</feature>
<organism evidence="9 10">
    <name type="scientific">Streptomyces botrytidirepellens</name>
    <dbReference type="NCBI Taxonomy" id="2486417"/>
    <lineage>
        <taxon>Bacteria</taxon>
        <taxon>Bacillati</taxon>
        <taxon>Actinomycetota</taxon>
        <taxon>Actinomycetes</taxon>
        <taxon>Kitasatosporales</taxon>
        <taxon>Streptomycetaceae</taxon>
        <taxon>Streptomyces</taxon>
    </lineage>
</organism>
<dbReference type="AlphaFoldDB" id="A0A3M8WDF2"/>
<protein>
    <submittedName>
        <fullName evidence="9">DMT family transporter</fullName>
    </submittedName>
</protein>